<dbReference type="SMART" id="SM00116">
    <property type="entry name" value="CBS"/>
    <property type="match status" value="2"/>
</dbReference>
<keyword evidence="1 2" id="KW-0129">CBS domain</keyword>
<dbReference type="Proteomes" id="UP000177165">
    <property type="component" value="Unassembled WGS sequence"/>
</dbReference>
<comment type="caution">
    <text evidence="4">The sequence shown here is derived from an EMBL/GenBank/DDBJ whole genome shotgun (WGS) entry which is preliminary data.</text>
</comment>
<name>A0A1G2AVJ4_9BACT</name>
<dbReference type="PANTHER" id="PTHR43080:SF2">
    <property type="entry name" value="CBS DOMAIN-CONTAINING PROTEIN"/>
    <property type="match status" value="1"/>
</dbReference>
<evidence type="ECO:0000313" key="4">
    <source>
        <dbReference type="EMBL" id="OGY79987.1"/>
    </source>
</evidence>
<proteinExistence type="predicted"/>
<reference evidence="4 5" key="1">
    <citation type="journal article" date="2016" name="Nat. Commun.">
        <title>Thousands of microbial genomes shed light on interconnected biogeochemical processes in an aquifer system.</title>
        <authorList>
            <person name="Anantharaman K."/>
            <person name="Brown C.T."/>
            <person name="Hug L.A."/>
            <person name="Sharon I."/>
            <person name="Castelle C.J."/>
            <person name="Probst A.J."/>
            <person name="Thomas B.C."/>
            <person name="Singh A."/>
            <person name="Wilkins M.J."/>
            <person name="Karaoz U."/>
            <person name="Brodie E.L."/>
            <person name="Williams K.H."/>
            <person name="Hubbard S.S."/>
            <person name="Banfield J.F."/>
        </authorList>
    </citation>
    <scope>NUCLEOTIDE SEQUENCE [LARGE SCALE GENOMIC DNA]</scope>
</reference>
<evidence type="ECO:0000256" key="1">
    <source>
        <dbReference type="ARBA" id="ARBA00023122"/>
    </source>
</evidence>
<evidence type="ECO:0000313" key="5">
    <source>
        <dbReference type="Proteomes" id="UP000177165"/>
    </source>
</evidence>
<dbReference type="PANTHER" id="PTHR43080">
    <property type="entry name" value="CBS DOMAIN-CONTAINING PROTEIN CBSX3, MITOCHONDRIAL"/>
    <property type="match status" value="1"/>
</dbReference>
<feature type="domain" description="CBS" evidence="3">
    <location>
        <begin position="7"/>
        <end position="64"/>
    </location>
</feature>
<sequence length="151" mass="17208">MKIREVMSKNIIKMKETANLLEAANVLFHHQISGVLVVNEAEVLIGLLSEKDLYRALYPSYREFYENPASLLDDTKNEKDMVQQAKEKLIKDVMSRTIISVHVDDPAVKAGALMLARRINRLPVLNDEGKLVGIVSRRDIYQNLFQSILDL</sequence>
<dbReference type="InterPro" id="IPR051257">
    <property type="entry name" value="Diverse_CBS-Domain"/>
</dbReference>
<dbReference type="EMBL" id="MHKB01000002">
    <property type="protein sequence ID" value="OGY79987.1"/>
    <property type="molecule type" value="Genomic_DNA"/>
</dbReference>
<dbReference type="InterPro" id="IPR000644">
    <property type="entry name" value="CBS_dom"/>
</dbReference>
<feature type="domain" description="CBS" evidence="3">
    <location>
        <begin position="94"/>
        <end position="151"/>
    </location>
</feature>
<evidence type="ECO:0000256" key="2">
    <source>
        <dbReference type="PROSITE-ProRule" id="PRU00703"/>
    </source>
</evidence>
<evidence type="ECO:0000259" key="3">
    <source>
        <dbReference type="PROSITE" id="PS51371"/>
    </source>
</evidence>
<gene>
    <name evidence="4" type="ORF">A3B74_04995</name>
</gene>
<dbReference type="STRING" id="1798540.A3B74_04995"/>
<dbReference type="SUPFAM" id="SSF54631">
    <property type="entry name" value="CBS-domain pair"/>
    <property type="match status" value="1"/>
</dbReference>
<dbReference type="InterPro" id="IPR046342">
    <property type="entry name" value="CBS_dom_sf"/>
</dbReference>
<dbReference type="Pfam" id="PF00571">
    <property type="entry name" value="CBS"/>
    <property type="match status" value="2"/>
</dbReference>
<organism evidence="4 5">
    <name type="scientific">Candidatus Kerfeldbacteria bacterium RIFCSPHIGHO2_02_FULL_42_14</name>
    <dbReference type="NCBI Taxonomy" id="1798540"/>
    <lineage>
        <taxon>Bacteria</taxon>
        <taxon>Candidatus Kerfeldiibacteriota</taxon>
    </lineage>
</organism>
<dbReference type="AlphaFoldDB" id="A0A1G2AVJ4"/>
<dbReference type="PROSITE" id="PS51371">
    <property type="entry name" value="CBS"/>
    <property type="match status" value="2"/>
</dbReference>
<protein>
    <recommendedName>
        <fullName evidence="3">CBS domain-containing protein</fullName>
    </recommendedName>
</protein>
<dbReference type="Gene3D" id="3.10.580.10">
    <property type="entry name" value="CBS-domain"/>
    <property type="match status" value="1"/>
</dbReference>
<accession>A0A1G2AVJ4</accession>